<dbReference type="Proteomes" id="UP000792575">
    <property type="component" value="Genome"/>
</dbReference>
<keyword evidence="2" id="KW-1185">Reference proteome</keyword>
<dbReference type="KEGG" id="vg:15614137"/>
<reference evidence="1" key="1">
    <citation type="journal article" date="2013" name="J. Virol.">
        <title>New Insights into the Evolution of Entomopoxvirinae from the Complete Genome Sequences of Four Entomopoxviruses Infecting Adoxophyes honmai, Choristoneura biennis, Choristoneura rosaceana, and Mythimna separata.</title>
        <authorList>
            <person name="Theze J."/>
            <person name="Takatsuka J."/>
            <person name="Li Z."/>
            <person name="Gallais J."/>
            <person name="Doucet D."/>
            <person name="Arif B."/>
            <person name="Nakai M."/>
            <person name="Herniou E.A."/>
        </authorList>
    </citation>
    <scope>NUCLEOTIDE SEQUENCE</scope>
    <source>
        <strain evidence="1">Tokyo</strain>
    </source>
</reference>
<sequence>MYLKCDICYNVSDSYYICKNKNCGYISCKICIVNSITNNIYNFKCFNCNESINNCIFKHILDLTNYNKFVNYAYDKIYHVDDMIVLNYNYNILQGSYAIRNIKKSMINFKKKKF</sequence>
<dbReference type="GeneID" id="15614137"/>
<evidence type="ECO:0000313" key="2">
    <source>
        <dbReference type="Proteomes" id="UP000792575"/>
    </source>
</evidence>
<dbReference type="RefSeq" id="YP_008004031.1">
    <property type="nucleotide sequence ID" value="NC_021247.1"/>
</dbReference>
<proteinExistence type="predicted"/>
<accession>A0A916P120</accession>
<evidence type="ECO:0008006" key="3">
    <source>
        <dbReference type="Google" id="ProtNLM"/>
    </source>
</evidence>
<dbReference type="EMBL" id="HF679131">
    <property type="protein sequence ID" value="CCU55529.1"/>
    <property type="molecule type" value="Genomic_DNA"/>
</dbReference>
<gene>
    <name evidence="1" type="ORF">AHEV_208</name>
</gene>
<evidence type="ECO:0000313" key="1">
    <source>
        <dbReference type="EMBL" id="CCU55529.1"/>
    </source>
</evidence>
<protein>
    <recommendedName>
        <fullName evidence="3">RING-type domain-containing protein</fullName>
    </recommendedName>
</protein>
<name>A0A916P120_9POXV</name>
<organism evidence="1 2">
    <name type="scientific">Adoxophyes honmai entomopoxvirus 'L'</name>
    <dbReference type="NCBI Taxonomy" id="1293540"/>
    <lineage>
        <taxon>Viruses</taxon>
        <taxon>Varidnaviria</taxon>
        <taxon>Bamfordvirae</taxon>
        <taxon>Nucleocytoviricota</taxon>
        <taxon>Pokkesviricetes</taxon>
        <taxon>Chitovirales</taxon>
        <taxon>Poxviridae</taxon>
        <taxon>Entomopoxvirinae</taxon>
        <taxon>Betaentomopoxvirus</taxon>
        <taxon>Betaentomopoxvirus ahonmai</taxon>
    </lineage>
</organism>